<evidence type="ECO:0000256" key="5">
    <source>
        <dbReference type="SAM" id="MobiDB-lite"/>
    </source>
</evidence>
<dbReference type="PANTHER" id="PTHR30055">
    <property type="entry name" value="HTH-TYPE TRANSCRIPTIONAL REGULATOR RUTR"/>
    <property type="match status" value="1"/>
</dbReference>
<dbReference type="GO" id="GO:0000976">
    <property type="term" value="F:transcription cis-regulatory region binding"/>
    <property type="evidence" value="ECO:0007669"/>
    <property type="project" value="TreeGrafter"/>
</dbReference>
<gene>
    <name evidence="7" type="ORF">JL106_13470</name>
</gene>
<name>A0A938YEC7_9ACTN</name>
<dbReference type="GO" id="GO:0003700">
    <property type="term" value="F:DNA-binding transcription factor activity"/>
    <property type="evidence" value="ECO:0007669"/>
    <property type="project" value="TreeGrafter"/>
</dbReference>
<dbReference type="InterPro" id="IPR050109">
    <property type="entry name" value="HTH-type_TetR-like_transc_reg"/>
</dbReference>
<dbReference type="Pfam" id="PF00440">
    <property type="entry name" value="TetR_N"/>
    <property type="match status" value="1"/>
</dbReference>
<keyword evidence="1" id="KW-0805">Transcription regulation</keyword>
<dbReference type="PANTHER" id="PTHR30055:SF151">
    <property type="entry name" value="TRANSCRIPTIONAL REGULATORY PROTEIN"/>
    <property type="match status" value="1"/>
</dbReference>
<dbReference type="SUPFAM" id="SSF48498">
    <property type="entry name" value="Tetracyclin repressor-like, C-terminal domain"/>
    <property type="match status" value="1"/>
</dbReference>
<feature type="region of interest" description="Disordered" evidence="5">
    <location>
        <begin position="309"/>
        <end position="333"/>
    </location>
</feature>
<sequence length="333" mass="36226">MDMESRNGAAPSEEPVLPHALALTWGIAEQPQRGPRRELSIEKIVDAAIEMADAEGLGAVSMARVAAALGYTTMSLYRYVTSKDDLLLLMEDAVYAVPLSRPEPGTPWRPAMRALVDACMTGIRAHPWAARLPIRGVPMTPNNLYLVDYALGAMAGLPLDTEEKLATLLALTGLARVLGGYEAELLSARENGTEPRLTVGALSTLVTDDRFPALAPIVRAGEYTPDETQMAFEGPVMDAEYRFSIDRVLDGVEQLVAARGGATPADPASASAEGQPESAVTQELSDQQVRAVHKDPEVRAAVRMRREAETRLRETTKREQELVRRAAERVTRR</sequence>
<keyword evidence="3" id="KW-0804">Transcription</keyword>
<evidence type="ECO:0000313" key="7">
    <source>
        <dbReference type="EMBL" id="MBM9468289.1"/>
    </source>
</evidence>
<comment type="caution">
    <text evidence="7">The sequence shown here is derived from an EMBL/GenBank/DDBJ whole genome shotgun (WGS) entry which is preliminary data.</text>
</comment>
<protein>
    <submittedName>
        <fullName evidence="7">TetR family transcriptional regulator</fullName>
    </submittedName>
</protein>
<feature type="compositionally biased region" description="Polar residues" evidence="5">
    <location>
        <begin position="278"/>
        <end position="288"/>
    </location>
</feature>
<dbReference type="InterPro" id="IPR009057">
    <property type="entry name" value="Homeodomain-like_sf"/>
</dbReference>
<evidence type="ECO:0000313" key="8">
    <source>
        <dbReference type="Proteomes" id="UP000663792"/>
    </source>
</evidence>
<dbReference type="EMBL" id="JAERWK010000016">
    <property type="protein sequence ID" value="MBM9468289.1"/>
    <property type="molecule type" value="Genomic_DNA"/>
</dbReference>
<dbReference type="InterPro" id="IPR036271">
    <property type="entry name" value="Tet_transcr_reg_TetR-rel_C_sf"/>
</dbReference>
<organism evidence="7 8">
    <name type="scientific">Nakamurella leprariae</name>
    <dbReference type="NCBI Taxonomy" id="2803911"/>
    <lineage>
        <taxon>Bacteria</taxon>
        <taxon>Bacillati</taxon>
        <taxon>Actinomycetota</taxon>
        <taxon>Actinomycetes</taxon>
        <taxon>Nakamurellales</taxon>
        <taxon>Nakamurellaceae</taxon>
        <taxon>Nakamurella</taxon>
    </lineage>
</organism>
<dbReference type="InterPro" id="IPR004111">
    <property type="entry name" value="Repressor_TetR_C"/>
</dbReference>
<dbReference type="InterPro" id="IPR001647">
    <property type="entry name" value="HTH_TetR"/>
</dbReference>
<dbReference type="SUPFAM" id="SSF46689">
    <property type="entry name" value="Homeodomain-like"/>
    <property type="match status" value="1"/>
</dbReference>
<feature type="DNA-binding region" description="H-T-H motif" evidence="4">
    <location>
        <begin position="61"/>
        <end position="80"/>
    </location>
</feature>
<evidence type="ECO:0000256" key="3">
    <source>
        <dbReference type="ARBA" id="ARBA00023163"/>
    </source>
</evidence>
<keyword evidence="8" id="KW-1185">Reference proteome</keyword>
<keyword evidence="2 4" id="KW-0238">DNA-binding</keyword>
<evidence type="ECO:0000256" key="1">
    <source>
        <dbReference type="ARBA" id="ARBA00023015"/>
    </source>
</evidence>
<dbReference type="Pfam" id="PF02909">
    <property type="entry name" value="TetR_C_1"/>
    <property type="match status" value="1"/>
</dbReference>
<feature type="region of interest" description="Disordered" evidence="5">
    <location>
        <begin position="260"/>
        <end position="297"/>
    </location>
</feature>
<dbReference type="Proteomes" id="UP000663792">
    <property type="component" value="Unassembled WGS sequence"/>
</dbReference>
<proteinExistence type="predicted"/>
<dbReference type="GO" id="GO:0045892">
    <property type="term" value="P:negative regulation of DNA-templated transcription"/>
    <property type="evidence" value="ECO:0007669"/>
    <property type="project" value="InterPro"/>
</dbReference>
<evidence type="ECO:0000256" key="4">
    <source>
        <dbReference type="PROSITE-ProRule" id="PRU00335"/>
    </source>
</evidence>
<dbReference type="AlphaFoldDB" id="A0A938YEC7"/>
<dbReference type="Gene3D" id="1.10.10.60">
    <property type="entry name" value="Homeodomain-like"/>
    <property type="match status" value="1"/>
</dbReference>
<feature type="domain" description="HTH tetR-type" evidence="6">
    <location>
        <begin position="38"/>
        <end position="98"/>
    </location>
</feature>
<evidence type="ECO:0000259" key="6">
    <source>
        <dbReference type="PROSITE" id="PS50977"/>
    </source>
</evidence>
<accession>A0A938YEC7</accession>
<reference evidence="7" key="1">
    <citation type="submission" date="2021-01" db="EMBL/GenBank/DDBJ databases">
        <title>YIM 132084 draft genome.</title>
        <authorList>
            <person name="An D."/>
        </authorList>
    </citation>
    <scope>NUCLEOTIDE SEQUENCE</scope>
    <source>
        <strain evidence="7">YIM 132084</strain>
    </source>
</reference>
<dbReference type="Gene3D" id="1.10.357.10">
    <property type="entry name" value="Tetracycline Repressor, domain 2"/>
    <property type="match status" value="1"/>
</dbReference>
<evidence type="ECO:0000256" key="2">
    <source>
        <dbReference type="ARBA" id="ARBA00023125"/>
    </source>
</evidence>
<dbReference type="PROSITE" id="PS50977">
    <property type="entry name" value="HTH_TETR_2"/>
    <property type="match status" value="1"/>
</dbReference>